<protein>
    <submittedName>
        <fullName evidence="1">Uncharacterized protein</fullName>
    </submittedName>
</protein>
<dbReference type="Proteomes" id="UP001457282">
    <property type="component" value="Unassembled WGS sequence"/>
</dbReference>
<gene>
    <name evidence="1" type="ORF">M0R45_009841</name>
</gene>
<dbReference type="AlphaFoldDB" id="A0AAW1Y934"/>
<keyword evidence="2" id="KW-1185">Reference proteome</keyword>
<sequence length="117" mass="12614">MTSSILMASTQSSLPCPVHRSPLCRALMPSCPCSSKPPQLVLTKSVATVLIKSAVDAIHRSLPSQAKSPLCPVLKLIAITATYSLWASQIRIHPSCRRLFPSPTTRSLPCPVLPRLT</sequence>
<dbReference type="EMBL" id="JBEDUW010000002">
    <property type="protein sequence ID" value="KAK9944267.1"/>
    <property type="molecule type" value="Genomic_DNA"/>
</dbReference>
<evidence type="ECO:0000313" key="1">
    <source>
        <dbReference type="EMBL" id="KAK9944267.1"/>
    </source>
</evidence>
<reference evidence="1 2" key="1">
    <citation type="journal article" date="2023" name="G3 (Bethesda)">
        <title>A chromosome-length genome assembly and annotation of blackberry (Rubus argutus, cv. 'Hillquist').</title>
        <authorList>
            <person name="Bruna T."/>
            <person name="Aryal R."/>
            <person name="Dudchenko O."/>
            <person name="Sargent D.J."/>
            <person name="Mead D."/>
            <person name="Buti M."/>
            <person name="Cavallini A."/>
            <person name="Hytonen T."/>
            <person name="Andres J."/>
            <person name="Pham M."/>
            <person name="Weisz D."/>
            <person name="Mascagni F."/>
            <person name="Usai G."/>
            <person name="Natali L."/>
            <person name="Bassil N."/>
            <person name="Fernandez G.E."/>
            <person name="Lomsadze A."/>
            <person name="Armour M."/>
            <person name="Olukolu B."/>
            <person name="Poorten T."/>
            <person name="Britton C."/>
            <person name="Davik J."/>
            <person name="Ashrafi H."/>
            <person name="Aiden E.L."/>
            <person name="Borodovsky M."/>
            <person name="Worthington M."/>
        </authorList>
    </citation>
    <scope>NUCLEOTIDE SEQUENCE [LARGE SCALE GENOMIC DNA]</scope>
    <source>
        <strain evidence="1">PI 553951</strain>
    </source>
</reference>
<comment type="caution">
    <text evidence="1">The sequence shown here is derived from an EMBL/GenBank/DDBJ whole genome shotgun (WGS) entry which is preliminary data.</text>
</comment>
<accession>A0AAW1Y934</accession>
<organism evidence="1 2">
    <name type="scientific">Rubus argutus</name>
    <name type="common">Southern blackberry</name>
    <dbReference type="NCBI Taxonomy" id="59490"/>
    <lineage>
        <taxon>Eukaryota</taxon>
        <taxon>Viridiplantae</taxon>
        <taxon>Streptophyta</taxon>
        <taxon>Embryophyta</taxon>
        <taxon>Tracheophyta</taxon>
        <taxon>Spermatophyta</taxon>
        <taxon>Magnoliopsida</taxon>
        <taxon>eudicotyledons</taxon>
        <taxon>Gunneridae</taxon>
        <taxon>Pentapetalae</taxon>
        <taxon>rosids</taxon>
        <taxon>fabids</taxon>
        <taxon>Rosales</taxon>
        <taxon>Rosaceae</taxon>
        <taxon>Rosoideae</taxon>
        <taxon>Rosoideae incertae sedis</taxon>
        <taxon>Rubus</taxon>
    </lineage>
</organism>
<name>A0AAW1Y934_RUBAR</name>
<proteinExistence type="predicted"/>
<evidence type="ECO:0000313" key="2">
    <source>
        <dbReference type="Proteomes" id="UP001457282"/>
    </source>
</evidence>